<dbReference type="InterPro" id="IPR001753">
    <property type="entry name" value="Enoyl-CoA_hydra/iso"/>
</dbReference>
<accession>A0A1Q9C275</accession>
<dbReference type="SUPFAM" id="SSF52096">
    <property type="entry name" value="ClpP/crotonase"/>
    <property type="match status" value="1"/>
</dbReference>
<sequence>MYGPRRWGAGELEDLYILCFKRAALGMAFLCQEAEAIDFSLPGEGTVNSVEEAMAHPAKQMQKCAAALLAKIMISTGGQRGDVRTVGQTRLGMNYTWQMLPPIEVSFGPKEPPFDKFPAPPIRALFEAEMRLHPPTRFLNITGWTLSLQNMSCDERQVIKHWNHSRSIDVFPTEEMPECLGTDSVTWEPNLEGEFDLNEVGGCDLAASPRKVLLDSDKCQRSASLCWQLKLRCKKECTGQRHVCFAAVDATGTWEEVGWFINVTFDRGDWPPTFELEYGQLAPTSQGALQHGMASPVLLAWHFEVIEGSILHINVRGLPNDERRDCDLVIANNAVRDSQDRLPFDGLEATKVHFHFNENINRAADIKIAEISVWDEAVAIDRDNRNILHVQLTGLLSTSTYYSLTIPPQAAAIEEIVEELVDDTEEETLTFTIVLVAVGVLVLATAVVAAYLAGLSLRRRSKSQRSFMDGCSEVLETVRKTRRRARVVARRDEKMEVFSKPEELKTHVHDQAQHGLADLHVKSNSMMRTINGKDRRKLKSAQGVGHQDESELCLAMVHWWQNSHDRSQEILTSLLATRRCTSSNWNYTNVKYRVNAGIAEVKLDDPLTGNALTNKTMSALLDICAELHGRHDVKVIAFTAAGLHFCSGGAFGGDVASDDAEYAPKLDPGASEFEMTTASNLLLAKLVYLLNTLPQFKVAAIRGSTLGAGISIVASMDLVVAPPKRTMFKFKEATRGLGACCSWQGIIAKIGVAKMRQLCMLAEDVDVFEAKELGLVHQILEGSYADADDWAVTKAKEVARRSLDDRSSLKTTGEHRCRARLFPMPRGQGADCFVEEVVVLLSWSDGEVAVLRRMRPLAVQCSRLATLAGRNPFEKSSLGWRNIIKANFRPVYNKLVERDAGLRTKEDAAAFEKKQLSPDQRDLLRKLQSAAVAAPKAVRVDAKRHGLNVSAQVARQLESEVQMKRGVKGERKGLKAAEAAEKKRAKQEKTRSKVLQMGAKLLTLQSDAIGDMQELLEAFRKQDPAMADFLLKSDLIAAREDAKTIAKDIQTMKDESKKLRKAAAKRAVPFQAGNTKLYSAEVAPGLLLRGKIDAQRQMSDEGCHSIDIFEHKSRQRKLFKTLKEYEKIQCLGYIDLVKRDSGDSGVRCFLVETFQGASWQCEVKQEPELWKEKVLDVVSGRADELKDLMRPDIATETVREWLDSL</sequence>
<dbReference type="Gene3D" id="3.90.226.10">
    <property type="entry name" value="2-enoyl-CoA Hydratase, Chain A, domain 1"/>
    <property type="match status" value="1"/>
</dbReference>
<feature type="transmembrane region" description="Helical" evidence="3">
    <location>
        <begin position="429"/>
        <end position="455"/>
    </location>
</feature>
<dbReference type="Proteomes" id="UP000186817">
    <property type="component" value="Unassembled WGS sequence"/>
</dbReference>
<protein>
    <submittedName>
        <fullName evidence="4">1,4-Dihydroxy-2-naphthoyl-CoA synthase</fullName>
    </submittedName>
</protein>
<dbReference type="CDD" id="cd06558">
    <property type="entry name" value="crotonase-like"/>
    <property type="match status" value="1"/>
</dbReference>
<dbReference type="Pfam" id="PF00378">
    <property type="entry name" value="ECH_1"/>
    <property type="match status" value="1"/>
</dbReference>
<dbReference type="EMBL" id="LSRX01001869">
    <property type="protein sequence ID" value="OLP77000.1"/>
    <property type="molecule type" value="Genomic_DNA"/>
</dbReference>
<name>A0A1Q9C275_SYMMI</name>
<keyword evidence="3" id="KW-1133">Transmembrane helix</keyword>
<dbReference type="AlphaFoldDB" id="A0A1Q9C275"/>
<feature type="region of interest" description="Disordered" evidence="2">
    <location>
        <begin position="968"/>
        <end position="989"/>
    </location>
</feature>
<evidence type="ECO:0000313" key="5">
    <source>
        <dbReference type="Proteomes" id="UP000186817"/>
    </source>
</evidence>
<proteinExistence type="inferred from homology"/>
<reference evidence="4 5" key="1">
    <citation type="submission" date="2016-02" db="EMBL/GenBank/DDBJ databases">
        <title>Genome analysis of coral dinoflagellate symbionts highlights evolutionary adaptations to a symbiotic lifestyle.</title>
        <authorList>
            <person name="Aranda M."/>
            <person name="Li Y."/>
            <person name="Liew Y.J."/>
            <person name="Baumgarten S."/>
            <person name="Simakov O."/>
            <person name="Wilson M."/>
            <person name="Piel J."/>
            <person name="Ashoor H."/>
            <person name="Bougouffa S."/>
            <person name="Bajic V.B."/>
            <person name="Ryu T."/>
            <person name="Ravasi T."/>
            <person name="Bayer T."/>
            <person name="Micklem G."/>
            <person name="Kim H."/>
            <person name="Bhak J."/>
            <person name="Lajeunesse T.C."/>
            <person name="Voolstra C.R."/>
        </authorList>
    </citation>
    <scope>NUCLEOTIDE SEQUENCE [LARGE SCALE GENOMIC DNA]</scope>
    <source>
        <strain evidence="4 5">CCMP2467</strain>
    </source>
</reference>
<evidence type="ECO:0000313" key="4">
    <source>
        <dbReference type="EMBL" id="OLP77000.1"/>
    </source>
</evidence>
<comment type="caution">
    <text evidence="4">The sequence shown here is derived from an EMBL/GenBank/DDBJ whole genome shotgun (WGS) entry which is preliminary data.</text>
</comment>
<evidence type="ECO:0000256" key="2">
    <source>
        <dbReference type="SAM" id="MobiDB-lite"/>
    </source>
</evidence>
<gene>
    <name evidence="4" type="primary">menB</name>
    <name evidence="4" type="ORF">AK812_SmicGene42990</name>
</gene>
<evidence type="ECO:0000256" key="3">
    <source>
        <dbReference type="SAM" id="Phobius"/>
    </source>
</evidence>
<dbReference type="PANTHER" id="PTHR42964:SF1">
    <property type="entry name" value="POLYKETIDE BIOSYNTHESIS ENOYL-COA HYDRATASE PKSH-RELATED"/>
    <property type="match status" value="1"/>
</dbReference>
<dbReference type="InterPro" id="IPR051683">
    <property type="entry name" value="Enoyl-CoA_Hydratase/Isomerase"/>
</dbReference>
<keyword evidence="5" id="KW-1185">Reference proteome</keyword>
<dbReference type="OrthoDB" id="436356at2759"/>
<organism evidence="4 5">
    <name type="scientific">Symbiodinium microadriaticum</name>
    <name type="common">Dinoflagellate</name>
    <name type="synonym">Zooxanthella microadriatica</name>
    <dbReference type="NCBI Taxonomy" id="2951"/>
    <lineage>
        <taxon>Eukaryota</taxon>
        <taxon>Sar</taxon>
        <taxon>Alveolata</taxon>
        <taxon>Dinophyceae</taxon>
        <taxon>Suessiales</taxon>
        <taxon>Symbiodiniaceae</taxon>
        <taxon>Symbiodinium</taxon>
    </lineage>
</organism>
<dbReference type="InterPro" id="IPR029045">
    <property type="entry name" value="ClpP/crotonase-like_dom_sf"/>
</dbReference>
<comment type="similarity">
    <text evidence="1">Belongs to the enoyl-CoA hydratase/isomerase family.</text>
</comment>
<evidence type="ECO:0000256" key="1">
    <source>
        <dbReference type="ARBA" id="ARBA00005254"/>
    </source>
</evidence>
<keyword evidence="3" id="KW-0812">Transmembrane</keyword>
<dbReference type="PANTHER" id="PTHR42964">
    <property type="entry name" value="ENOYL-COA HYDRATASE"/>
    <property type="match status" value="1"/>
</dbReference>
<keyword evidence="3" id="KW-0472">Membrane</keyword>